<dbReference type="SUPFAM" id="SSF50630">
    <property type="entry name" value="Acid proteases"/>
    <property type="match status" value="1"/>
</dbReference>
<feature type="region of interest" description="Disordered" evidence="1">
    <location>
        <begin position="1"/>
        <end position="29"/>
    </location>
</feature>
<evidence type="ECO:0000313" key="3">
    <source>
        <dbReference type="EMBL" id="KAF4653377.1"/>
    </source>
</evidence>
<comment type="caution">
    <text evidence="3">The sequence shown here is derived from an EMBL/GenBank/DDBJ whole genome shotgun (WGS) entry which is preliminary data.</text>
</comment>
<evidence type="ECO:0000313" key="4">
    <source>
        <dbReference type="Proteomes" id="UP000591131"/>
    </source>
</evidence>
<sequence>MHTLPGAILSPKLPGDTPATGESSHPPLNLGDVHEVELIDHPSGWSEAKAWPIAAGASAYLTTKSQSSTLIPQKSQIEIIACLGGYDLISGPEAAIEELIARLDPNKKFISKVEVDNAKHGCSIKSKNVTDLPDVQFEANVAEGDSRTEEIILKAEDCTQYSTTQCNVARILFGALLVPQGSCIVASSNYWIMGKPYFRTYYTEFDYRNKKICFRARF</sequence>
<dbReference type="InterPro" id="IPR033121">
    <property type="entry name" value="PEPTIDASE_A1"/>
</dbReference>
<dbReference type="Proteomes" id="UP000591131">
    <property type="component" value="Unassembled WGS sequence"/>
</dbReference>
<name>A0A7J6L2K2_PERCH</name>
<dbReference type="Gene3D" id="2.60.40.1960">
    <property type="match status" value="1"/>
</dbReference>
<organism evidence="3 4">
    <name type="scientific">Perkinsus chesapeaki</name>
    <name type="common">Clam parasite</name>
    <name type="synonym">Perkinsus andrewsi</name>
    <dbReference type="NCBI Taxonomy" id="330153"/>
    <lineage>
        <taxon>Eukaryota</taxon>
        <taxon>Sar</taxon>
        <taxon>Alveolata</taxon>
        <taxon>Perkinsozoa</taxon>
        <taxon>Perkinsea</taxon>
        <taxon>Perkinsida</taxon>
        <taxon>Perkinsidae</taxon>
        <taxon>Perkinsus</taxon>
    </lineage>
</organism>
<dbReference type="Gene3D" id="2.40.70.10">
    <property type="entry name" value="Acid Proteases"/>
    <property type="match status" value="1"/>
</dbReference>
<protein>
    <recommendedName>
        <fullName evidence="2">Peptidase A1 domain-containing protein</fullName>
    </recommendedName>
</protein>
<accession>A0A7J6L2K2</accession>
<keyword evidence="4" id="KW-1185">Reference proteome</keyword>
<gene>
    <name evidence="3" type="ORF">FOL47_010559</name>
</gene>
<dbReference type="Pfam" id="PF00026">
    <property type="entry name" value="Asp"/>
    <property type="match status" value="1"/>
</dbReference>
<proteinExistence type="predicted"/>
<dbReference type="InterPro" id="IPR021109">
    <property type="entry name" value="Peptidase_aspartic_dom_sf"/>
</dbReference>
<evidence type="ECO:0000256" key="1">
    <source>
        <dbReference type="SAM" id="MobiDB-lite"/>
    </source>
</evidence>
<reference evidence="3 4" key="1">
    <citation type="submission" date="2020-04" db="EMBL/GenBank/DDBJ databases">
        <title>Perkinsus chesapeaki whole genome sequence.</title>
        <authorList>
            <person name="Bogema D.R."/>
        </authorList>
    </citation>
    <scope>NUCLEOTIDE SEQUENCE [LARGE SCALE GENOMIC DNA]</scope>
    <source>
        <strain evidence="3">ATCC PRA-425</strain>
    </source>
</reference>
<feature type="domain" description="Peptidase A1" evidence="2">
    <location>
        <begin position="84"/>
        <end position="214"/>
    </location>
</feature>
<dbReference type="AlphaFoldDB" id="A0A7J6L2K2"/>
<evidence type="ECO:0000259" key="2">
    <source>
        <dbReference type="Pfam" id="PF00026"/>
    </source>
</evidence>
<dbReference type="EMBL" id="JAAPAO010000826">
    <property type="protein sequence ID" value="KAF4653377.1"/>
    <property type="molecule type" value="Genomic_DNA"/>
</dbReference>